<dbReference type="KEGG" id="phl:KKY_1308"/>
<dbReference type="STRING" id="1082931.KKY_1308"/>
<dbReference type="AlphaFoldDB" id="G4R852"/>
<name>G4R852_PELHB</name>
<dbReference type="HOGENOM" id="CLU_2863837_0_0_5"/>
<dbReference type="Proteomes" id="UP000008850">
    <property type="component" value="Chromosome"/>
</dbReference>
<keyword evidence="3" id="KW-1185">Reference proteome</keyword>
<evidence type="ECO:0000256" key="1">
    <source>
        <dbReference type="SAM" id="MobiDB-lite"/>
    </source>
</evidence>
<sequence length="64" mass="6881">MVGEVGYRRFHFSVSACGPFKTRNGKASSAGARRLTPGSKFGSFRPRSVSRQGILKGKGRQHGA</sequence>
<reference evidence="2 3" key="1">
    <citation type="journal article" date="2012" name="J. Bacteriol.">
        <title>Complete genome sequence of Pelagibacterium halotolerans B2T.</title>
        <authorList>
            <person name="Huo Y.Y."/>
            <person name="Cheng H."/>
            <person name="Han X.F."/>
            <person name="Jiang X.W."/>
            <person name="Sun C."/>
            <person name="Zhang X.Q."/>
            <person name="Zhu X.F."/>
            <person name="Liu Y.F."/>
            <person name="Li P.F."/>
            <person name="Ni P.X."/>
            <person name="Wu M."/>
        </authorList>
    </citation>
    <scope>NUCLEOTIDE SEQUENCE [LARGE SCALE GENOMIC DNA]</scope>
    <source>
        <strain evidence="3">DSM 22347 / JCM 15775 / CGMCC 1.7692 / B2</strain>
    </source>
</reference>
<proteinExistence type="predicted"/>
<feature type="region of interest" description="Disordered" evidence="1">
    <location>
        <begin position="21"/>
        <end position="64"/>
    </location>
</feature>
<evidence type="ECO:0000313" key="2">
    <source>
        <dbReference type="EMBL" id="AEQ51330.1"/>
    </source>
</evidence>
<dbReference type="EMBL" id="CP003075">
    <property type="protein sequence ID" value="AEQ51330.1"/>
    <property type="molecule type" value="Genomic_DNA"/>
</dbReference>
<gene>
    <name evidence="2" type="ordered locus">KKY_1308</name>
</gene>
<protein>
    <submittedName>
        <fullName evidence="2">Uncharacterized protein</fullName>
    </submittedName>
</protein>
<organism evidence="2 3">
    <name type="scientific">Pelagibacterium halotolerans (strain DSM 22347 / JCM 15775 / CGMCC 1.7692 / B2)</name>
    <dbReference type="NCBI Taxonomy" id="1082931"/>
    <lineage>
        <taxon>Bacteria</taxon>
        <taxon>Pseudomonadati</taxon>
        <taxon>Pseudomonadota</taxon>
        <taxon>Alphaproteobacteria</taxon>
        <taxon>Hyphomicrobiales</taxon>
        <taxon>Devosiaceae</taxon>
        <taxon>Pelagibacterium</taxon>
    </lineage>
</organism>
<accession>G4R852</accession>
<evidence type="ECO:0000313" key="3">
    <source>
        <dbReference type="Proteomes" id="UP000008850"/>
    </source>
</evidence>